<evidence type="ECO:0000313" key="3">
    <source>
        <dbReference type="Proteomes" id="UP000077069"/>
    </source>
</evidence>
<dbReference type="Proteomes" id="UP000077069">
    <property type="component" value="Unassembled WGS sequence"/>
</dbReference>
<dbReference type="OrthoDB" id="3744697at2759"/>
<dbReference type="InParanoid" id="A0A177CY08"/>
<protein>
    <submittedName>
        <fullName evidence="2">Uncharacterized protein</fullName>
    </submittedName>
</protein>
<dbReference type="EMBL" id="KV441548">
    <property type="protein sequence ID" value="OAG12423.1"/>
    <property type="molecule type" value="Genomic_DNA"/>
</dbReference>
<accession>A0A177CY08</accession>
<gene>
    <name evidence="2" type="ORF">CC84DRAFT_1171153</name>
</gene>
<evidence type="ECO:0000256" key="1">
    <source>
        <dbReference type="SAM" id="SignalP"/>
    </source>
</evidence>
<dbReference type="GeneID" id="28763384"/>
<name>A0A177CY08_9PLEO</name>
<keyword evidence="3" id="KW-1185">Reference proteome</keyword>
<evidence type="ECO:0000313" key="2">
    <source>
        <dbReference type="EMBL" id="OAG12423.1"/>
    </source>
</evidence>
<organism evidence="2 3">
    <name type="scientific">Paraphaeosphaeria sporulosa</name>
    <dbReference type="NCBI Taxonomy" id="1460663"/>
    <lineage>
        <taxon>Eukaryota</taxon>
        <taxon>Fungi</taxon>
        <taxon>Dikarya</taxon>
        <taxon>Ascomycota</taxon>
        <taxon>Pezizomycotina</taxon>
        <taxon>Dothideomycetes</taxon>
        <taxon>Pleosporomycetidae</taxon>
        <taxon>Pleosporales</taxon>
        <taxon>Massarineae</taxon>
        <taxon>Didymosphaeriaceae</taxon>
        <taxon>Paraphaeosphaeria</taxon>
    </lineage>
</organism>
<dbReference type="RefSeq" id="XP_018042788.1">
    <property type="nucleotide sequence ID" value="XM_018179898.1"/>
</dbReference>
<feature type="chain" id="PRO_5008058731" evidence="1">
    <location>
        <begin position="21"/>
        <end position="181"/>
    </location>
</feature>
<sequence length="181" mass="20565">MFFNGLLLFLPGVFISLGGAACPDDNHYWETDINRDCGQVENGAKFQQVGAMQWGERDANGNLPYNYNTKICLTKTPGCDCIRLSSAEDHKVNRFYLATGFFIAIFRYELRYLGTLMGFVLMNRQRRQLQKRQGDGRGPDWFAVRGVQDPQLHGLETLIEFDVSIAKQTFERALESYSTGS</sequence>
<reference evidence="2 3" key="1">
    <citation type="submission" date="2016-05" db="EMBL/GenBank/DDBJ databases">
        <title>Comparative analysis of secretome profiles of manganese(II)-oxidizing ascomycete fungi.</title>
        <authorList>
            <consortium name="DOE Joint Genome Institute"/>
            <person name="Zeiner C.A."/>
            <person name="Purvine S.O."/>
            <person name="Zink E.M."/>
            <person name="Wu S."/>
            <person name="Pasa-Tolic L."/>
            <person name="Chaput D.L."/>
            <person name="Haridas S."/>
            <person name="Grigoriev I.V."/>
            <person name="Santelli C.M."/>
            <person name="Hansel C.M."/>
        </authorList>
    </citation>
    <scope>NUCLEOTIDE SEQUENCE [LARGE SCALE GENOMIC DNA]</scope>
    <source>
        <strain evidence="2 3">AP3s5-JAC2a</strain>
    </source>
</reference>
<proteinExistence type="predicted"/>
<feature type="signal peptide" evidence="1">
    <location>
        <begin position="1"/>
        <end position="20"/>
    </location>
</feature>
<dbReference type="AlphaFoldDB" id="A0A177CY08"/>
<keyword evidence="1" id="KW-0732">Signal</keyword>